<evidence type="ECO:0000256" key="2">
    <source>
        <dbReference type="ARBA" id="ARBA00022730"/>
    </source>
</evidence>
<dbReference type="OrthoDB" id="9803610at2"/>
<name>A0A833GYG6_9LEPT</name>
<dbReference type="Pfam" id="PF00416">
    <property type="entry name" value="Ribosomal_S13"/>
    <property type="match status" value="1"/>
</dbReference>
<dbReference type="PANTHER" id="PTHR10871:SF1">
    <property type="entry name" value="SMALL RIBOSOMAL SUBUNIT PROTEIN US13M"/>
    <property type="match status" value="1"/>
</dbReference>
<accession>A0A833GYG6</accession>
<keyword evidence="2 7" id="KW-0699">rRNA-binding</keyword>
<sequence length="125" mass="14267">MARISGVDLPKDKRIVIGLTYIYGIGDTRAREILKAAGIEESIRVRDLDDQQVGQIRNYISENFRVEGDLRTEVNLNVKRLMDIGCYRGLRHRMGLPVRGQRTKTNSRTRKGGRKTVPNKKKATK</sequence>
<dbReference type="GO" id="GO:0000049">
    <property type="term" value="F:tRNA binding"/>
    <property type="evidence" value="ECO:0007669"/>
    <property type="project" value="UniProtKB-UniRule"/>
</dbReference>
<dbReference type="GO" id="GO:0019843">
    <property type="term" value="F:rRNA binding"/>
    <property type="evidence" value="ECO:0007669"/>
    <property type="project" value="UniProtKB-UniRule"/>
</dbReference>
<dbReference type="Gene3D" id="1.10.8.50">
    <property type="match status" value="1"/>
</dbReference>
<dbReference type="InterPro" id="IPR010979">
    <property type="entry name" value="Ribosomal_uS13-like_H2TH"/>
</dbReference>
<dbReference type="InterPro" id="IPR019980">
    <property type="entry name" value="Ribosomal_uS13_bac-type"/>
</dbReference>
<evidence type="ECO:0000256" key="6">
    <source>
        <dbReference type="ARBA" id="ARBA00035166"/>
    </source>
</evidence>
<dbReference type="EMBL" id="WBUI01000022">
    <property type="protein sequence ID" value="KAB2930188.1"/>
    <property type="molecule type" value="Genomic_DNA"/>
</dbReference>
<dbReference type="SUPFAM" id="SSF46946">
    <property type="entry name" value="S13-like H2TH domain"/>
    <property type="match status" value="1"/>
</dbReference>
<dbReference type="InterPro" id="IPR001892">
    <property type="entry name" value="Ribosomal_uS13"/>
</dbReference>
<evidence type="ECO:0000256" key="5">
    <source>
        <dbReference type="ARBA" id="ARBA00023274"/>
    </source>
</evidence>
<dbReference type="RefSeq" id="WP_002775098.1">
    <property type="nucleotide sequence ID" value="NZ_JQDG01000039.1"/>
</dbReference>
<dbReference type="Gene3D" id="4.10.910.10">
    <property type="entry name" value="30s ribosomal protein s13, domain 2"/>
    <property type="match status" value="1"/>
</dbReference>
<evidence type="ECO:0000313" key="10">
    <source>
        <dbReference type="EMBL" id="KAB2930188.1"/>
    </source>
</evidence>
<dbReference type="InterPro" id="IPR027437">
    <property type="entry name" value="Rbsml_uS13_C"/>
</dbReference>
<evidence type="ECO:0000256" key="3">
    <source>
        <dbReference type="ARBA" id="ARBA00022884"/>
    </source>
</evidence>
<dbReference type="GO" id="GO:0006412">
    <property type="term" value="P:translation"/>
    <property type="evidence" value="ECO:0007669"/>
    <property type="project" value="UniProtKB-UniRule"/>
</dbReference>
<evidence type="ECO:0000256" key="4">
    <source>
        <dbReference type="ARBA" id="ARBA00022980"/>
    </source>
</evidence>
<dbReference type="Proteomes" id="UP000460298">
    <property type="component" value="Unassembled WGS sequence"/>
</dbReference>
<dbReference type="AlphaFoldDB" id="A0A833GYG6"/>
<dbReference type="PROSITE" id="PS00646">
    <property type="entry name" value="RIBOSOMAL_S13_1"/>
    <property type="match status" value="1"/>
</dbReference>
<comment type="subunit">
    <text evidence="7">Part of the 30S ribosomal subunit. Forms a loose heterodimer with protein S19. Forms two bridges to the 50S subunit in the 70S ribosome.</text>
</comment>
<organism evidence="10 11">
    <name type="scientific">Leptonema illini</name>
    <dbReference type="NCBI Taxonomy" id="183"/>
    <lineage>
        <taxon>Bacteria</taxon>
        <taxon>Pseudomonadati</taxon>
        <taxon>Spirochaetota</taxon>
        <taxon>Spirochaetia</taxon>
        <taxon>Leptospirales</taxon>
        <taxon>Leptospiraceae</taxon>
        <taxon>Leptonema</taxon>
    </lineage>
</organism>
<dbReference type="FunFam" id="4.10.910.10:FF:000001">
    <property type="entry name" value="30S ribosomal protein S13"/>
    <property type="match status" value="1"/>
</dbReference>
<evidence type="ECO:0000256" key="1">
    <source>
        <dbReference type="ARBA" id="ARBA00008080"/>
    </source>
</evidence>
<dbReference type="GO" id="GO:0003735">
    <property type="term" value="F:structural constituent of ribosome"/>
    <property type="evidence" value="ECO:0007669"/>
    <property type="project" value="InterPro"/>
</dbReference>
<evidence type="ECO:0000256" key="8">
    <source>
        <dbReference type="RuleBase" id="RU003830"/>
    </source>
</evidence>
<dbReference type="GO" id="GO:0005829">
    <property type="term" value="C:cytosol"/>
    <property type="evidence" value="ECO:0007669"/>
    <property type="project" value="TreeGrafter"/>
</dbReference>
<feature type="region of interest" description="Disordered" evidence="9">
    <location>
        <begin position="95"/>
        <end position="125"/>
    </location>
</feature>
<dbReference type="PROSITE" id="PS50159">
    <property type="entry name" value="RIBOSOMAL_S13_2"/>
    <property type="match status" value="1"/>
</dbReference>
<keyword evidence="4 7" id="KW-0689">Ribosomal protein</keyword>
<dbReference type="NCBIfam" id="TIGR03631">
    <property type="entry name" value="uS13_bact"/>
    <property type="match status" value="1"/>
</dbReference>
<protein>
    <recommendedName>
        <fullName evidence="6 7">Small ribosomal subunit protein uS13</fullName>
    </recommendedName>
</protein>
<comment type="function">
    <text evidence="7">Located at the top of the head of the 30S subunit, it contacts several helices of the 16S rRNA. In the 70S ribosome it contacts the 23S rRNA (bridge B1a) and protein L5 of the 50S subunit (bridge B1b), connecting the 2 subunits; these bridges are implicated in subunit movement. Contacts the tRNAs in the A and P-sites.</text>
</comment>
<keyword evidence="5 7" id="KW-0687">Ribonucleoprotein</keyword>
<dbReference type="HAMAP" id="MF_01315">
    <property type="entry name" value="Ribosomal_uS13"/>
    <property type="match status" value="1"/>
</dbReference>
<keyword evidence="3 7" id="KW-0694">RNA-binding</keyword>
<comment type="similarity">
    <text evidence="1 7 8">Belongs to the universal ribosomal protein uS13 family.</text>
</comment>
<dbReference type="GO" id="GO:0015935">
    <property type="term" value="C:small ribosomal subunit"/>
    <property type="evidence" value="ECO:0007669"/>
    <property type="project" value="TreeGrafter"/>
</dbReference>
<proteinExistence type="inferred from homology"/>
<evidence type="ECO:0000256" key="7">
    <source>
        <dbReference type="HAMAP-Rule" id="MF_01315"/>
    </source>
</evidence>
<feature type="compositionally biased region" description="Basic residues" evidence="9">
    <location>
        <begin position="101"/>
        <end position="125"/>
    </location>
</feature>
<dbReference type="PANTHER" id="PTHR10871">
    <property type="entry name" value="30S RIBOSOMAL PROTEIN S13/40S RIBOSOMAL PROTEIN S18"/>
    <property type="match status" value="1"/>
</dbReference>
<comment type="caution">
    <text evidence="10">The sequence shown here is derived from an EMBL/GenBank/DDBJ whole genome shotgun (WGS) entry which is preliminary data.</text>
</comment>
<dbReference type="InterPro" id="IPR018269">
    <property type="entry name" value="Ribosomal_uS13_CS"/>
</dbReference>
<dbReference type="FunFam" id="1.10.8.50:FF:000001">
    <property type="entry name" value="30S ribosomal protein S13"/>
    <property type="match status" value="1"/>
</dbReference>
<evidence type="ECO:0000256" key="9">
    <source>
        <dbReference type="SAM" id="MobiDB-lite"/>
    </source>
</evidence>
<dbReference type="PIRSF" id="PIRSF002134">
    <property type="entry name" value="Ribosomal_S13"/>
    <property type="match status" value="1"/>
</dbReference>
<gene>
    <name evidence="7 10" type="primary">rpsM</name>
    <name evidence="10" type="ORF">F9K24_17260</name>
</gene>
<reference evidence="10 11" key="1">
    <citation type="submission" date="2019-10" db="EMBL/GenBank/DDBJ databases">
        <title>Extracellular Electron Transfer in a Candidatus Methanoperedens spp. Enrichment Culture.</title>
        <authorList>
            <person name="Berger S."/>
            <person name="Rangel Shaw D."/>
            <person name="Berben T."/>
            <person name="In 'T Zandt M."/>
            <person name="Frank J."/>
            <person name="Reimann J."/>
            <person name="Jetten M.S.M."/>
            <person name="Welte C.U."/>
        </authorList>
    </citation>
    <scope>NUCLEOTIDE SEQUENCE [LARGE SCALE GENOMIC DNA]</scope>
    <source>
        <strain evidence="10">SB12</strain>
    </source>
</reference>
<evidence type="ECO:0000313" key="11">
    <source>
        <dbReference type="Proteomes" id="UP000460298"/>
    </source>
</evidence>
<keyword evidence="7" id="KW-0820">tRNA-binding</keyword>